<evidence type="ECO:0000256" key="4">
    <source>
        <dbReference type="ARBA" id="ARBA00022597"/>
    </source>
</evidence>
<evidence type="ECO:0000313" key="11">
    <source>
        <dbReference type="Proteomes" id="UP000094969"/>
    </source>
</evidence>
<dbReference type="AlphaFoldDB" id="A0A1D7U5H9"/>
<dbReference type="PANTHER" id="PTHR43649:SF28">
    <property type="entry name" value="BINDING PROTEIN COMPONENT OF ABC SUGAR TRANSPORTER-RELATED"/>
    <property type="match status" value="1"/>
</dbReference>
<feature type="chain" id="PRO_5009099960" description="Probable sugar-binding periplasmic protein" evidence="9">
    <location>
        <begin position="25"/>
        <end position="413"/>
    </location>
</feature>
<evidence type="ECO:0000256" key="8">
    <source>
        <dbReference type="ARBA" id="ARBA00049753"/>
    </source>
</evidence>
<keyword evidence="3" id="KW-0813">Transport</keyword>
<comment type="subcellular location">
    <subcellularLocation>
        <location evidence="1">Periplasm</location>
    </subcellularLocation>
</comment>
<dbReference type="KEGG" id="bvv:BHK69_21145"/>
<name>A0A1D7U5H9_9HYPH</name>
<evidence type="ECO:0000256" key="2">
    <source>
        <dbReference type="ARBA" id="ARBA00008520"/>
    </source>
</evidence>
<keyword evidence="6" id="KW-0574">Periplasm</keyword>
<evidence type="ECO:0000256" key="3">
    <source>
        <dbReference type="ARBA" id="ARBA00022448"/>
    </source>
</evidence>
<dbReference type="PANTHER" id="PTHR43649">
    <property type="entry name" value="ARABINOSE-BINDING PROTEIN-RELATED"/>
    <property type="match status" value="1"/>
</dbReference>
<protein>
    <recommendedName>
        <fullName evidence="8">Probable sugar-binding periplasmic protein</fullName>
    </recommendedName>
</protein>
<reference evidence="10 11" key="1">
    <citation type="journal article" date="2015" name="Antonie Van Leeuwenhoek">
        <title>Bosea vaviloviae sp. nov., a new species of slow-growing rhizobia isolated from nodules of the relict species Vavilovia formosa (Stev.) Fed.</title>
        <authorList>
            <person name="Safronova V.I."/>
            <person name="Kuznetsova I.G."/>
            <person name="Sazanova A.L."/>
            <person name="Kimeklis A.K."/>
            <person name="Belimov A.A."/>
            <person name="Andronov E.E."/>
            <person name="Pinaev A.G."/>
            <person name="Chizhevskaya E.P."/>
            <person name="Pukhaev A.R."/>
            <person name="Popov K.P."/>
            <person name="Willems A."/>
            <person name="Tikhonovich I.A."/>
        </authorList>
    </citation>
    <scope>NUCLEOTIDE SEQUENCE [LARGE SCALE GENOMIC DNA]</scope>
    <source>
        <strain evidence="10 11">Vaf18</strain>
    </source>
</reference>
<keyword evidence="4" id="KW-0762">Sugar transport</keyword>
<keyword evidence="5 9" id="KW-0732">Signal</keyword>
<dbReference type="InterPro" id="IPR050490">
    <property type="entry name" value="Bact_solute-bd_prot1"/>
</dbReference>
<dbReference type="Pfam" id="PF13416">
    <property type="entry name" value="SBP_bac_8"/>
    <property type="match status" value="1"/>
</dbReference>
<accession>A0A1D7U5H9</accession>
<evidence type="ECO:0000256" key="6">
    <source>
        <dbReference type="ARBA" id="ARBA00022764"/>
    </source>
</evidence>
<evidence type="ECO:0000256" key="1">
    <source>
        <dbReference type="ARBA" id="ARBA00004418"/>
    </source>
</evidence>
<dbReference type="Proteomes" id="UP000094969">
    <property type="component" value="Chromosome"/>
</dbReference>
<organism evidence="10 11">
    <name type="scientific">Bosea vaviloviae</name>
    <dbReference type="NCBI Taxonomy" id="1526658"/>
    <lineage>
        <taxon>Bacteria</taxon>
        <taxon>Pseudomonadati</taxon>
        <taxon>Pseudomonadota</taxon>
        <taxon>Alphaproteobacteria</taxon>
        <taxon>Hyphomicrobiales</taxon>
        <taxon>Boseaceae</taxon>
        <taxon>Bosea</taxon>
    </lineage>
</organism>
<dbReference type="InterPro" id="IPR006059">
    <property type="entry name" value="SBP"/>
</dbReference>
<dbReference type="RefSeq" id="WP_069691823.1">
    <property type="nucleotide sequence ID" value="NZ_CP017147.1"/>
</dbReference>
<comment type="similarity">
    <text evidence="2">Belongs to the bacterial solute-binding protein 1 family.</text>
</comment>
<evidence type="ECO:0000256" key="7">
    <source>
        <dbReference type="ARBA" id="ARBA00049629"/>
    </source>
</evidence>
<evidence type="ECO:0000256" key="5">
    <source>
        <dbReference type="ARBA" id="ARBA00022729"/>
    </source>
</evidence>
<evidence type="ECO:0000256" key="9">
    <source>
        <dbReference type="SAM" id="SignalP"/>
    </source>
</evidence>
<gene>
    <name evidence="10" type="ORF">BHK69_21145</name>
</gene>
<dbReference type="EMBL" id="CP017147">
    <property type="protein sequence ID" value="AOO82617.1"/>
    <property type="molecule type" value="Genomic_DNA"/>
</dbReference>
<keyword evidence="11" id="KW-1185">Reference proteome</keyword>
<evidence type="ECO:0000313" key="10">
    <source>
        <dbReference type="EMBL" id="AOO82617.1"/>
    </source>
</evidence>
<comment type="function">
    <text evidence="7">Part of a binding-protein-dependent transport system for a sugar.</text>
</comment>
<sequence>MKLKPCLTALALACAAGASFQANAQEMKAEVIHWWTSGGESAAVKVFAEQFAKAGGTWVDTAIAGGVNARTAAINRVVGGTPPTAMQFNTGKQFDELVENDLLRDVDQVATEQKWKSFMPQAIIDATSRNGKMYAVPVNIHGQNWLWLSKAALEKAGASEPANWDEALVALEKLKAAGLIPLAFSGQKTWERGLFNAVLVGKGGTALWASIHGKRDPAAARSPEFKAVAETYGKLRGYIDPGAPGRNWNDATNLVIQGKAGMQIMGDWAKGEFAAAGQIAGKEFGCAILSNEGGYVMGGDVFAFPKLKDPAQQKAQLALAKVMLEPETQIRFAQKKGSIPVRLDLDVSSLDACAQKAVKLLADKKHQVASQEMLSPPALTGAMEDVISQYWNTPAMTADAFMAKVADVLKQPF</sequence>
<dbReference type="Gene3D" id="3.40.190.10">
    <property type="entry name" value="Periplasmic binding protein-like II"/>
    <property type="match status" value="2"/>
</dbReference>
<dbReference type="GO" id="GO:0042597">
    <property type="term" value="C:periplasmic space"/>
    <property type="evidence" value="ECO:0007669"/>
    <property type="project" value="UniProtKB-SubCell"/>
</dbReference>
<dbReference type="STRING" id="1526658.BHK69_21145"/>
<proteinExistence type="inferred from homology"/>
<feature type="signal peptide" evidence="9">
    <location>
        <begin position="1"/>
        <end position="24"/>
    </location>
</feature>
<dbReference type="OrthoDB" id="9798191at2"/>
<dbReference type="SUPFAM" id="SSF53850">
    <property type="entry name" value="Periplasmic binding protein-like II"/>
    <property type="match status" value="1"/>
</dbReference>